<dbReference type="GO" id="GO:0005737">
    <property type="term" value="C:cytoplasm"/>
    <property type="evidence" value="ECO:0007669"/>
    <property type="project" value="UniProtKB-SubCell"/>
</dbReference>
<dbReference type="Gene3D" id="3.40.50.150">
    <property type="entry name" value="Vaccinia Virus protein VP39"/>
    <property type="match status" value="1"/>
</dbReference>
<evidence type="ECO:0000313" key="8">
    <source>
        <dbReference type="Proteomes" id="UP000078463"/>
    </source>
</evidence>
<dbReference type="EC" id="2.1.1.199" evidence="6"/>
<dbReference type="AlphaFoldDB" id="A0A191UCT3"/>
<comment type="subcellular location">
    <subcellularLocation>
        <location evidence="6">Cytoplasm</location>
    </subcellularLocation>
</comment>
<comment type="catalytic activity">
    <reaction evidence="6">
        <text>cytidine(1402) in 16S rRNA + S-adenosyl-L-methionine = N(4)-methylcytidine(1402) in 16S rRNA + S-adenosyl-L-homocysteine + H(+)</text>
        <dbReference type="Rhea" id="RHEA:42928"/>
        <dbReference type="Rhea" id="RHEA-COMP:10286"/>
        <dbReference type="Rhea" id="RHEA-COMP:10287"/>
        <dbReference type="ChEBI" id="CHEBI:15378"/>
        <dbReference type="ChEBI" id="CHEBI:57856"/>
        <dbReference type="ChEBI" id="CHEBI:59789"/>
        <dbReference type="ChEBI" id="CHEBI:74506"/>
        <dbReference type="ChEBI" id="CHEBI:82748"/>
        <dbReference type="EC" id="2.1.1.199"/>
    </reaction>
</comment>
<dbReference type="PANTHER" id="PTHR11265">
    <property type="entry name" value="S-ADENOSYL-METHYLTRANSFERASE MRAW"/>
    <property type="match status" value="1"/>
</dbReference>
<dbReference type="PIRSF" id="PIRSF004486">
    <property type="entry name" value="MraW"/>
    <property type="match status" value="1"/>
</dbReference>
<evidence type="ECO:0000256" key="4">
    <source>
        <dbReference type="ARBA" id="ARBA00022679"/>
    </source>
</evidence>
<proteinExistence type="inferred from homology"/>
<dbReference type="SUPFAM" id="SSF53335">
    <property type="entry name" value="S-adenosyl-L-methionine-dependent methyltransferases"/>
    <property type="match status" value="1"/>
</dbReference>
<dbReference type="Pfam" id="PF01795">
    <property type="entry name" value="Methyltransf_5"/>
    <property type="match status" value="1"/>
</dbReference>
<comment type="similarity">
    <text evidence="1 6">Belongs to the methyltransferase superfamily. RsmH family.</text>
</comment>
<keyword evidence="4 6" id="KW-0808">Transferase</keyword>
<evidence type="ECO:0000256" key="3">
    <source>
        <dbReference type="ARBA" id="ARBA00022603"/>
    </source>
</evidence>
<sequence>MNITHRPVLLAEAVTALTNGPLIQNQNAAQNILVIDGTFGRGGHTQALLKQLPASARMISFDKDLDAIAVAKQINDPRLTIVHDSFAQMDQYMAAESVDGILLDLGISSPQVDEAHRGFSFRREGPLDMRMNTDQGMTAAEWLEQAPQEEITHVIKTYGEERFAFQIAKAIVAKREEGSSPKTTTQLASLVAGVVRTREAGQDPATRTFQALRIFINRELEDLELGLKAALKLLKPGARLAVISFHSLEDRIVKQFLQAHAKVEVPRGLPVREKDLPQSALEIIGRIKPSDLEISENPRARSAIMRVAEKRMGVLA</sequence>
<feature type="binding site" evidence="6">
    <location>
        <begin position="42"/>
        <end position="44"/>
    </location>
    <ligand>
        <name>S-adenosyl-L-methionine</name>
        <dbReference type="ChEBI" id="CHEBI:59789"/>
    </ligand>
</feature>
<evidence type="ECO:0000256" key="1">
    <source>
        <dbReference type="ARBA" id="ARBA00010396"/>
    </source>
</evidence>
<dbReference type="Gene3D" id="1.10.150.170">
    <property type="entry name" value="Putative methyltransferase TM0872, insert domain"/>
    <property type="match status" value="1"/>
</dbReference>
<evidence type="ECO:0000256" key="6">
    <source>
        <dbReference type="HAMAP-Rule" id="MF_01007"/>
    </source>
</evidence>
<dbReference type="STRING" id="1743168.A8O14_00875"/>
<dbReference type="OrthoDB" id="9806637at2"/>
<dbReference type="RefSeq" id="WP_068947780.1">
    <property type="nucleotide sequence ID" value="NZ_CP015922.1"/>
</dbReference>
<keyword evidence="8" id="KW-1185">Reference proteome</keyword>
<reference evidence="8" key="1">
    <citation type="submission" date="2016-05" db="EMBL/GenBank/DDBJ databases">
        <title>Polynucleobacter sp. QLW-P1FAT50C-4 genome.</title>
        <authorList>
            <person name="Hahn M.W."/>
        </authorList>
    </citation>
    <scope>NUCLEOTIDE SEQUENCE [LARGE SCALE GENOMIC DNA]</scope>
    <source>
        <strain evidence="8">QLW-P1FAT50C-4</strain>
    </source>
</reference>
<keyword evidence="3 6" id="KW-0489">Methyltransferase</keyword>
<feature type="binding site" evidence="6">
    <location>
        <position position="104"/>
    </location>
    <ligand>
        <name>S-adenosyl-L-methionine</name>
        <dbReference type="ChEBI" id="CHEBI:59789"/>
    </ligand>
</feature>
<organism evidence="7 8">
    <name type="scientific">Polynucleobacter wuianus</name>
    <dbReference type="NCBI Taxonomy" id="1743168"/>
    <lineage>
        <taxon>Bacteria</taxon>
        <taxon>Pseudomonadati</taxon>
        <taxon>Pseudomonadota</taxon>
        <taxon>Betaproteobacteria</taxon>
        <taxon>Burkholderiales</taxon>
        <taxon>Burkholderiaceae</taxon>
        <taxon>Polynucleobacter</taxon>
    </lineage>
</organism>
<keyword evidence="6" id="KW-0963">Cytoplasm</keyword>
<dbReference type="NCBIfam" id="TIGR00006">
    <property type="entry name" value="16S rRNA (cytosine(1402)-N(4))-methyltransferase RsmH"/>
    <property type="match status" value="1"/>
</dbReference>
<dbReference type="HAMAP" id="MF_01007">
    <property type="entry name" value="16SrRNA_methyltr_H"/>
    <property type="match status" value="1"/>
</dbReference>
<feature type="binding site" evidence="6">
    <location>
        <position position="86"/>
    </location>
    <ligand>
        <name>S-adenosyl-L-methionine</name>
        <dbReference type="ChEBI" id="CHEBI:59789"/>
    </ligand>
</feature>
<dbReference type="InterPro" id="IPR023397">
    <property type="entry name" value="SAM-dep_MeTrfase_MraW_recog"/>
</dbReference>
<accession>A0A191UCT3</accession>
<dbReference type="SUPFAM" id="SSF81799">
    <property type="entry name" value="Putative methyltransferase TM0872, insert domain"/>
    <property type="match status" value="1"/>
</dbReference>
<dbReference type="Proteomes" id="UP000078463">
    <property type="component" value="Chromosome"/>
</dbReference>
<evidence type="ECO:0000256" key="2">
    <source>
        <dbReference type="ARBA" id="ARBA00022552"/>
    </source>
</evidence>
<dbReference type="InterPro" id="IPR029063">
    <property type="entry name" value="SAM-dependent_MTases_sf"/>
</dbReference>
<comment type="function">
    <text evidence="6">Specifically methylates the N4 position of cytidine in position 1402 (C1402) of 16S rRNA.</text>
</comment>
<dbReference type="EMBL" id="CP015922">
    <property type="protein sequence ID" value="ANI98772.1"/>
    <property type="molecule type" value="Genomic_DNA"/>
</dbReference>
<dbReference type="KEGG" id="pwu:A8O14_00875"/>
<evidence type="ECO:0000313" key="7">
    <source>
        <dbReference type="EMBL" id="ANI98772.1"/>
    </source>
</evidence>
<protein>
    <recommendedName>
        <fullName evidence="6">Ribosomal RNA small subunit methyltransferase H</fullName>
        <ecNumber evidence="6">2.1.1.199</ecNumber>
    </recommendedName>
    <alternativeName>
        <fullName evidence="6">16S rRNA m(4)C1402 methyltransferase</fullName>
    </alternativeName>
    <alternativeName>
        <fullName evidence="6">rRNA (cytosine-N(4)-)-methyltransferase RsmH</fullName>
    </alternativeName>
</protein>
<keyword evidence="5 6" id="KW-0949">S-adenosyl-L-methionine</keyword>
<dbReference type="InterPro" id="IPR002903">
    <property type="entry name" value="RsmH"/>
</dbReference>
<feature type="binding site" evidence="6">
    <location>
        <position position="111"/>
    </location>
    <ligand>
        <name>S-adenosyl-L-methionine</name>
        <dbReference type="ChEBI" id="CHEBI:59789"/>
    </ligand>
</feature>
<dbReference type="PANTHER" id="PTHR11265:SF0">
    <property type="entry name" value="12S RRNA N4-METHYLCYTIDINE METHYLTRANSFERASE"/>
    <property type="match status" value="1"/>
</dbReference>
<dbReference type="GO" id="GO:0071424">
    <property type="term" value="F:rRNA (cytosine-N4-)-methyltransferase activity"/>
    <property type="evidence" value="ECO:0007669"/>
    <property type="project" value="UniProtKB-UniRule"/>
</dbReference>
<keyword evidence="2 6" id="KW-0698">rRNA processing</keyword>
<gene>
    <name evidence="6" type="primary">rsmH</name>
    <name evidence="7" type="ORF">A8O14_00875</name>
</gene>
<feature type="binding site" evidence="6">
    <location>
        <position position="62"/>
    </location>
    <ligand>
        <name>S-adenosyl-L-methionine</name>
        <dbReference type="ChEBI" id="CHEBI:59789"/>
    </ligand>
</feature>
<dbReference type="GO" id="GO:0070475">
    <property type="term" value="P:rRNA base methylation"/>
    <property type="evidence" value="ECO:0007669"/>
    <property type="project" value="UniProtKB-UniRule"/>
</dbReference>
<name>A0A191UCT3_9BURK</name>
<evidence type="ECO:0000256" key="5">
    <source>
        <dbReference type="ARBA" id="ARBA00022691"/>
    </source>
</evidence>